<evidence type="ECO:0000256" key="4">
    <source>
        <dbReference type="ARBA" id="ARBA00022737"/>
    </source>
</evidence>
<dbReference type="FunFam" id="3.10.580.10:FF:000032">
    <property type="entry name" value="Chloride channel protein"/>
    <property type="match status" value="1"/>
</dbReference>
<keyword evidence="7" id="KW-0406">Ion transport</keyword>
<keyword evidence="11" id="KW-0868">Chloride</keyword>
<dbReference type="EMBL" id="JAATIS010000147">
    <property type="protein sequence ID" value="KAG2469900.1"/>
    <property type="molecule type" value="Genomic_DNA"/>
</dbReference>
<evidence type="ECO:0000313" key="15">
    <source>
        <dbReference type="Proteomes" id="UP000886611"/>
    </source>
</evidence>
<dbReference type="Gene3D" id="1.10.3080.10">
    <property type="entry name" value="Clc chloride channel"/>
    <property type="match status" value="1"/>
</dbReference>
<evidence type="ECO:0000256" key="2">
    <source>
        <dbReference type="ARBA" id="ARBA00022448"/>
    </source>
</evidence>
<dbReference type="Proteomes" id="UP000886611">
    <property type="component" value="Unassembled WGS sequence"/>
</dbReference>
<dbReference type="GO" id="GO:0005886">
    <property type="term" value="C:plasma membrane"/>
    <property type="evidence" value="ECO:0007669"/>
    <property type="project" value="TreeGrafter"/>
</dbReference>
<keyword evidence="2" id="KW-0813">Transport</keyword>
<evidence type="ECO:0000256" key="11">
    <source>
        <dbReference type="ARBA" id="ARBA00023214"/>
    </source>
</evidence>
<keyword evidence="12" id="KW-0407">Ion channel</keyword>
<dbReference type="InterPro" id="IPR014743">
    <property type="entry name" value="Cl-channel_core"/>
</dbReference>
<reference evidence="14 15" key="1">
    <citation type="journal article" date="2021" name="Cell">
        <title>Tracing the genetic footprints of vertebrate landing in non-teleost ray-finned fishes.</title>
        <authorList>
            <person name="Bi X."/>
            <person name="Wang K."/>
            <person name="Yang L."/>
            <person name="Pan H."/>
            <person name="Jiang H."/>
            <person name="Wei Q."/>
            <person name="Fang M."/>
            <person name="Yu H."/>
            <person name="Zhu C."/>
            <person name="Cai Y."/>
            <person name="He Y."/>
            <person name="Gan X."/>
            <person name="Zeng H."/>
            <person name="Yu D."/>
            <person name="Zhu Y."/>
            <person name="Jiang H."/>
            <person name="Qiu Q."/>
            <person name="Yang H."/>
            <person name="Zhang Y.E."/>
            <person name="Wang W."/>
            <person name="Zhu M."/>
            <person name="He S."/>
            <person name="Zhang G."/>
        </authorList>
    </citation>
    <scope>NUCLEOTIDE SEQUENCE [LARGE SCALE GENOMIC DNA]</scope>
    <source>
        <strain evidence="14">Bchr_013</strain>
    </source>
</reference>
<evidence type="ECO:0000256" key="10">
    <source>
        <dbReference type="ARBA" id="ARBA00023173"/>
    </source>
</evidence>
<keyword evidence="9" id="KW-0472">Membrane</keyword>
<feature type="region of interest" description="Disordered" evidence="13">
    <location>
        <begin position="276"/>
        <end position="362"/>
    </location>
</feature>
<evidence type="ECO:0000256" key="9">
    <source>
        <dbReference type="ARBA" id="ARBA00023136"/>
    </source>
</evidence>
<evidence type="ECO:0000256" key="8">
    <source>
        <dbReference type="ARBA" id="ARBA00023122"/>
    </source>
</evidence>
<proteinExistence type="predicted"/>
<dbReference type="AlphaFoldDB" id="A0A8X7XMP5"/>
<keyword evidence="6" id="KW-1133">Transmembrane helix</keyword>
<keyword evidence="3" id="KW-0812">Transmembrane</keyword>
<comment type="subcellular location">
    <subcellularLocation>
        <location evidence="1">Membrane</location>
        <topology evidence="1">Multi-pass membrane protein</topology>
    </subcellularLocation>
</comment>
<dbReference type="PRINTS" id="PR00762">
    <property type="entry name" value="CLCHANNEL"/>
</dbReference>
<evidence type="ECO:0000256" key="13">
    <source>
        <dbReference type="SAM" id="MobiDB-lite"/>
    </source>
</evidence>
<organism evidence="14 15">
    <name type="scientific">Polypterus senegalus</name>
    <name type="common">Senegal bichir</name>
    <dbReference type="NCBI Taxonomy" id="55291"/>
    <lineage>
        <taxon>Eukaryota</taxon>
        <taxon>Metazoa</taxon>
        <taxon>Chordata</taxon>
        <taxon>Craniata</taxon>
        <taxon>Vertebrata</taxon>
        <taxon>Euteleostomi</taxon>
        <taxon>Actinopterygii</taxon>
        <taxon>Polypteriformes</taxon>
        <taxon>Polypteridae</taxon>
        <taxon>Polypterus</taxon>
    </lineage>
</organism>
<keyword evidence="4" id="KW-0677">Repeat</keyword>
<keyword evidence="5" id="KW-0851">Voltage-gated channel</keyword>
<comment type="caution">
    <text evidence="14">The sequence shown here is derived from an EMBL/GenBank/DDBJ whole genome shotgun (WGS) entry which is preliminary data.</text>
</comment>
<evidence type="ECO:0000256" key="12">
    <source>
        <dbReference type="ARBA" id="ARBA00023303"/>
    </source>
</evidence>
<dbReference type="SUPFAM" id="SSF54631">
    <property type="entry name" value="CBS-domain pair"/>
    <property type="match status" value="1"/>
</dbReference>
<dbReference type="PANTHER" id="PTHR45720:SF4">
    <property type="entry name" value="CHLORIDE CHANNEL PROTEIN 1"/>
    <property type="match status" value="1"/>
</dbReference>
<dbReference type="PANTHER" id="PTHR45720">
    <property type="entry name" value="CHLORIDE CHANNEL PROTEIN 2"/>
    <property type="match status" value="1"/>
</dbReference>
<evidence type="ECO:0000256" key="1">
    <source>
        <dbReference type="ARBA" id="ARBA00004141"/>
    </source>
</evidence>
<dbReference type="GO" id="GO:0034707">
    <property type="term" value="C:chloride channel complex"/>
    <property type="evidence" value="ECO:0007669"/>
    <property type="project" value="UniProtKB-KW"/>
</dbReference>
<dbReference type="SUPFAM" id="SSF81340">
    <property type="entry name" value="Clc chloride channel"/>
    <property type="match status" value="1"/>
</dbReference>
<feature type="compositionally biased region" description="Basic and acidic residues" evidence="13">
    <location>
        <begin position="310"/>
        <end position="322"/>
    </location>
</feature>
<dbReference type="CDD" id="cd04591">
    <property type="entry name" value="CBS_pair_voltage-gated_CLC_euk_bac"/>
    <property type="match status" value="1"/>
</dbReference>
<keyword evidence="15" id="KW-1185">Reference proteome</keyword>
<protein>
    <submittedName>
        <fullName evidence="14">CICH protein</fullName>
    </submittedName>
</protein>
<keyword evidence="10" id="KW-0869">Chloride channel</keyword>
<feature type="non-terminal residue" evidence="14">
    <location>
        <position position="362"/>
    </location>
</feature>
<dbReference type="InterPro" id="IPR001807">
    <property type="entry name" value="ClC"/>
</dbReference>
<dbReference type="Gene3D" id="3.10.580.10">
    <property type="entry name" value="CBS-domain"/>
    <property type="match status" value="1"/>
</dbReference>
<dbReference type="GO" id="GO:0005247">
    <property type="term" value="F:voltage-gated chloride channel activity"/>
    <property type="evidence" value="ECO:0007669"/>
    <property type="project" value="TreeGrafter"/>
</dbReference>
<evidence type="ECO:0000256" key="5">
    <source>
        <dbReference type="ARBA" id="ARBA00022882"/>
    </source>
</evidence>
<sequence>MTGAVTHTVSTAVICFELTGQISHILPMMVAVILANMVAQGLQPSLYDSIIQVKKLPYLPELGLGHVSKYNIFVEDIMVKDIKYLTLMSCYRDVKNLLENCALKNIPVVDSGESMILLGSIERSELQSLLNSHLSPARRLRAYREGCSKMEASPYNGQTAGQRSQNTDIATDTSFTYVDEELGDEAAEKVKAWEERELKKPMNFDNCRIDPSPFQLVERTSLHKTHTLFSLLGLSHAYVTSIGRLVGVVALKELQKAIEGSTQTGVRLRPPLASFRDGLRQRAPKTGQNLPLWGQSTEDKQDQEIGVMSHESENVDSAEKTHQPPGLTDAGPEPEEVELKGAESMSEVIPSLSDSDNDYDVL</sequence>
<dbReference type="InterPro" id="IPR046342">
    <property type="entry name" value="CBS_dom_sf"/>
</dbReference>
<evidence type="ECO:0000313" key="14">
    <source>
        <dbReference type="EMBL" id="KAG2469900.1"/>
    </source>
</evidence>
<feature type="non-terminal residue" evidence="14">
    <location>
        <position position="1"/>
    </location>
</feature>
<keyword evidence="8" id="KW-0129">CBS domain</keyword>
<dbReference type="InterPro" id="IPR050970">
    <property type="entry name" value="Cl_channel_volt-gated"/>
</dbReference>
<gene>
    <name evidence="14" type="primary">Cich</name>
    <name evidence="14" type="ORF">GTO96_0022950</name>
</gene>
<evidence type="ECO:0000256" key="7">
    <source>
        <dbReference type="ARBA" id="ARBA00023065"/>
    </source>
</evidence>
<evidence type="ECO:0000256" key="6">
    <source>
        <dbReference type="ARBA" id="ARBA00022989"/>
    </source>
</evidence>
<name>A0A8X7XMP5_POLSE</name>
<evidence type="ECO:0000256" key="3">
    <source>
        <dbReference type="ARBA" id="ARBA00022692"/>
    </source>
</evidence>
<accession>A0A8X7XMP5</accession>